<dbReference type="AlphaFoldDB" id="A0A560W9X7"/>
<organism evidence="2 3">
    <name type="scientific">Marihabitans asiaticum</name>
    <dbReference type="NCBI Taxonomy" id="415218"/>
    <lineage>
        <taxon>Bacteria</taxon>
        <taxon>Bacillati</taxon>
        <taxon>Actinomycetota</taxon>
        <taxon>Actinomycetes</taxon>
        <taxon>Micrococcales</taxon>
        <taxon>Intrasporangiaceae</taxon>
        <taxon>Marihabitans</taxon>
    </lineage>
</organism>
<comment type="caution">
    <text evidence="2">The sequence shown here is derived from an EMBL/GenBank/DDBJ whole genome shotgun (WGS) entry which is preliminary data.</text>
</comment>
<evidence type="ECO:0000256" key="1">
    <source>
        <dbReference type="SAM" id="MobiDB-lite"/>
    </source>
</evidence>
<feature type="compositionally biased region" description="Basic and acidic residues" evidence="1">
    <location>
        <begin position="269"/>
        <end position="280"/>
    </location>
</feature>
<dbReference type="SUPFAM" id="SSF52540">
    <property type="entry name" value="P-loop containing nucleoside triphosphate hydrolases"/>
    <property type="match status" value="1"/>
</dbReference>
<feature type="region of interest" description="Disordered" evidence="1">
    <location>
        <begin position="206"/>
        <end position="331"/>
    </location>
</feature>
<dbReference type="EMBL" id="VIUW01000003">
    <property type="protein sequence ID" value="TWD14436.1"/>
    <property type="molecule type" value="Genomic_DNA"/>
</dbReference>
<reference evidence="2 3" key="1">
    <citation type="submission" date="2019-06" db="EMBL/GenBank/DDBJ databases">
        <title>Sequencing the genomes of 1000 actinobacteria strains.</title>
        <authorList>
            <person name="Klenk H.-P."/>
        </authorList>
    </citation>
    <scope>NUCLEOTIDE SEQUENCE [LARGE SCALE GENOMIC DNA]</scope>
    <source>
        <strain evidence="2 3">DSM 18935</strain>
    </source>
</reference>
<sequence>MLTVDRLSADGRHAPLFHSTSFSVAPGELILVQAPSQLARTGLSLILTGRMKPGGGTVRWGGDDARSALRRASELIDSPEVNEIETHMRVRDYVSEMLSYQPHPFLRRPHSGQWLADHDLEDLDNLWDEELTGEQRIRLTVALARSNSGADLLVFDTPSRHANHSVTWIPRLEQLAQDPDHPRAVVAVVPHISEKWNGPVAIAGESEEETPAGGEHAGPVASDDEADHHVGSHLPASLTTAGSADPRGGSTSAAAVDDADESGEDQTAEEQKAEDQKAEDQPPTEDQPAENEPDAPIDTVDEPATETSADTAAETGSPDTSAQTDEESTTS</sequence>
<name>A0A560W9X7_9MICO</name>
<dbReference type="RefSeq" id="WP_144857308.1">
    <property type="nucleotide sequence ID" value="NZ_BAAAYT010000005.1"/>
</dbReference>
<keyword evidence="3" id="KW-1185">Reference proteome</keyword>
<dbReference type="InterPro" id="IPR027417">
    <property type="entry name" value="P-loop_NTPase"/>
</dbReference>
<accession>A0A560W9X7</accession>
<dbReference type="Proteomes" id="UP000315628">
    <property type="component" value="Unassembled WGS sequence"/>
</dbReference>
<evidence type="ECO:0000313" key="3">
    <source>
        <dbReference type="Proteomes" id="UP000315628"/>
    </source>
</evidence>
<protein>
    <recommendedName>
        <fullName evidence="4">ABC transporter family protein</fullName>
    </recommendedName>
</protein>
<dbReference type="Gene3D" id="3.40.50.300">
    <property type="entry name" value="P-loop containing nucleotide triphosphate hydrolases"/>
    <property type="match status" value="1"/>
</dbReference>
<feature type="compositionally biased region" description="Acidic residues" evidence="1">
    <location>
        <begin position="257"/>
        <end position="268"/>
    </location>
</feature>
<evidence type="ECO:0008006" key="4">
    <source>
        <dbReference type="Google" id="ProtNLM"/>
    </source>
</evidence>
<gene>
    <name evidence="2" type="ORF">FB557_1846</name>
</gene>
<proteinExistence type="predicted"/>
<feature type="compositionally biased region" description="Low complexity" evidence="1">
    <location>
        <begin position="305"/>
        <end position="315"/>
    </location>
</feature>
<feature type="compositionally biased region" description="Acidic residues" evidence="1">
    <location>
        <begin position="287"/>
        <end position="304"/>
    </location>
</feature>
<dbReference type="OrthoDB" id="3775353at2"/>
<evidence type="ECO:0000313" key="2">
    <source>
        <dbReference type="EMBL" id="TWD14436.1"/>
    </source>
</evidence>